<evidence type="ECO:0000313" key="1">
    <source>
        <dbReference type="EMBL" id="GFU15136.1"/>
    </source>
</evidence>
<dbReference type="AlphaFoldDB" id="A0A8X6UFR9"/>
<reference evidence="1" key="1">
    <citation type="submission" date="2020-08" db="EMBL/GenBank/DDBJ databases">
        <title>Multicomponent nature underlies the extraordinary mechanical properties of spider dragline silk.</title>
        <authorList>
            <person name="Kono N."/>
            <person name="Nakamura H."/>
            <person name="Mori M."/>
            <person name="Yoshida Y."/>
            <person name="Ohtoshi R."/>
            <person name="Malay A.D."/>
            <person name="Moran D.A.P."/>
            <person name="Tomita M."/>
            <person name="Numata K."/>
            <person name="Arakawa K."/>
        </authorList>
    </citation>
    <scope>NUCLEOTIDE SEQUENCE</scope>
</reference>
<sequence length="161" mass="18853">MTTVRNESFRPLTSEAPRLINRWTITRVSILRFRSGDLEETILLIQARQETLSDVSTSGWITRHVIRFKRLWLQANLLRSAQNYWRSGITQFNLAVNSKPLTIQGKGKRFRLVKLKKLGFIVPFSPKSPRHSCGTKTNETRSHELILWPLLREIRLWGERS</sequence>
<keyword evidence="2" id="KW-1185">Reference proteome</keyword>
<organism evidence="1 2">
    <name type="scientific">Nephila pilipes</name>
    <name type="common">Giant wood spider</name>
    <name type="synonym">Nephila maculata</name>
    <dbReference type="NCBI Taxonomy" id="299642"/>
    <lineage>
        <taxon>Eukaryota</taxon>
        <taxon>Metazoa</taxon>
        <taxon>Ecdysozoa</taxon>
        <taxon>Arthropoda</taxon>
        <taxon>Chelicerata</taxon>
        <taxon>Arachnida</taxon>
        <taxon>Araneae</taxon>
        <taxon>Araneomorphae</taxon>
        <taxon>Entelegynae</taxon>
        <taxon>Araneoidea</taxon>
        <taxon>Nephilidae</taxon>
        <taxon>Nephila</taxon>
    </lineage>
</organism>
<dbReference type="Proteomes" id="UP000887013">
    <property type="component" value="Unassembled WGS sequence"/>
</dbReference>
<dbReference type="EMBL" id="BMAW01030133">
    <property type="protein sequence ID" value="GFU15136.1"/>
    <property type="molecule type" value="Genomic_DNA"/>
</dbReference>
<proteinExistence type="predicted"/>
<protein>
    <submittedName>
        <fullName evidence="1">Uncharacterized protein</fullName>
    </submittedName>
</protein>
<evidence type="ECO:0000313" key="2">
    <source>
        <dbReference type="Proteomes" id="UP000887013"/>
    </source>
</evidence>
<comment type="caution">
    <text evidence="1">The sequence shown here is derived from an EMBL/GenBank/DDBJ whole genome shotgun (WGS) entry which is preliminary data.</text>
</comment>
<name>A0A8X6UFR9_NEPPI</name>
<dbReference type="OrthoDB" id="10616566at2759"/>
<gene>
    <name evidence="1" type="ORF">NPIL_134761</name>
</gene>
<accession>A0A8X6UFR9</accession>